<dbReference type="PANTHER" id="PTHR23257">
    <property type="entry name" value="SERINE-THREONINE PROTEIN KINASE"/>
    <property type="match status" value="1"/>
</dbReference>
<organism evidence="2 3">
    <name type="scientific">Diversispora eburnea</name>
    <dbReference type="NCBI Taxonomy" id="1213867"/>
    <lineage>
        <taxon>Eukaryota</taxon>
        <taxon>Fungi</taxon>
        <taxon>Fungi incertae sedis</taxon>
        <taxon>Mucoromycota</taxon>
        <taxon>Glomeromycotina</taxon>
        <taxon>Glomeromycetes</taxon>
        <taxon>Diversisporales</taxon>
        <taxon>Diversisporaceae</taxon>
        <taxon>Diversispora</taxon>
    </lineage>
</organism>
<dbReference type="GO" id="GO:0007165">
    <property type="term" value="P:signal transduction"/>
    <property type="evidence" value="ECO:0007669"/>
    <property type="project" value="TreeGrafter"/>
</dbReference>
<name>A0A9N9FHU8_9GLOM</name>
<evidence type="ECO:0000313" key="2">
    <source>
        <dbReference type="EMBL" id="CAG8537242.1"/>
    </source>
</evidence>
<dbReference type="PANTHER" id="PTHR23257:SF963">
    <property type="entry name" value="AT08303P"/>
    <property type="match status" value="1"/>
</dbReference>
<evidence type="ECO:0000259" key="1">
    <source>
        <dbReference type="PROSITE" id="PS50011"/>
    </source>
</evidence>
<dbReference type="PROSITE" id="PS50011">
    <property type="entry name" value="PROTEIN_KINASE_DOM"/>
    <property type="match status" value="1"/>
</dbReference>
<dbReference type="AlphaFoldDB" id="A0A9N9FHU8"/>
<dbReference type="GO" id="GO:0005737">
    <property type="term" value="C:cytoplasm"/>
    <property type="evidence" value="ECO:0007669"/>
    <property type="project" value="TreeGrafter"/>
</dbReference>
<dbReference type="InterPro" id="IPR050167">
    <property type="entry name" value="Ser_Thr_protein_kinase"/>
</dbReference>
<dbReference type="SUPFAM" id="SSF56112">
    <property type="entry name" value="Protein kinase-like (PK-like)"/>
    <property type="match status" value="1"/>
</dbReference>
<reference evidence="2" key="1">
    <citation type="submission" date="2021-06" db="EMBL/GenBank/DDBJ databases">
        <authorList>
            <person name="Kallberg Y."/>
            <person name="Tangrot J."/>
            <person name="Rosling A."/>
        </authorList>
    </citation>
    <scope>NUCLEOTIDE SEQUENCE</scope>
    <source>
        <strain evidence="2">AZ414A</strain>
    </source>
</reference>
<dbReference type="InterPro" id="IPR000719">
    <property type="entry name" value="Prot_kinase_dom"/>
</dbReference>
<dbReference type="EMBL" id="CAJVPK010000661">
    <property type="protein sequence ID" value="CAG8537242.1"/>
    <property type="molecule type" value="Genomic_DNA"/>
</dbReference>
<proteinExistence type="predicted"/>
<keyword evidence="3" id="KW-1185">Reference proteome</keyword>
<gene>
    <name evidence="2" type="ORF">DEBURN_LOCUS6433</name>
</gene>
<dbReference type="InterPro" id="IPR001245">
    <property type="entry name" value="Ser-Thr/Tyr_kinase_cat_dom"/>
</dbReference>
<protein>
    <submittedName>
        <fullName evidence="2">14_t:CDS:1</fullName>
    </submittedName>
</protein>
<dbReference type="GO" id="GO:0004672">
    <property type="term" value="F:protein kinase activity"/>
    <property type="evidence" value="ECO:0007669"/>
    <property type="project" value="InterPro"/>
</dbReference>
<sequence length="173" mass="20377">GTYFSVYYPQNYGKQIIKCFGVTLEPKTKNYAFILEAREGDLYHFACKKFDEFTWKKKIKCLCDIVKGIKEIHDKNIIHRDLHSGNILLNEFVDHSLNTFGYAHKIKQYHPKQYKIWFGAEKKRLEMIRSKKPFVKKPGYEHPNSRYYSTSLNSMLESFNSTISGQVFLIISS</sequence>
<dbReference type="InterPro" id="IPR011009">
    <property type="entry name" value="Kinase-like_dom_sf"/>
</dbReference>
<feature type="non-terminal residue" evidence="2">
    <location>
        <position position="1"/>
    </location>
</feature>
<evidence type="ECO:0000313" key="3">
    <source>
        <dbReference type="Proteomes" id="UP000789706"/>
    </source>
</evidence>
<comment type="caution">
    <text evidence="2">The sequence shown here is derived from an EMBL/GenBank/DDBJ whole genome shotgun (WGS) entry which is preliminary data.</text>
</comment>
<dbReference type="Proteomes" id="UP000789706">
    <property type="component" value="Unassembled WGS sequence"/>
</dbReference>
<feature type="domain" description="Protein kinase" evidence="1">
    <location>
        <begin position="1"/>
        <end position="173"/>
    </location>
</feature>
<dbReference type="GO" id="GO:0005524">
    <property type="term" value="F:ATP binding"/>
    <property type="evidence" value="ECO:0007669"/>
    <property type="project" value="InterPro"/>
</dbReference>
<dbReference type="Pfam" id="PF07714">
    <property type="entry name" value="PK_Tyr_Ser-Thr"/>
    <property type="match status" value="1"/>
</dbReference>
<dbReference type="Gene3D" id="1.10.510.10">
    <property type="entry name" value="Transferase(Phosphotransferase) domain 1"/>
    <property type="match status" value="1"/>
</dbReference>
<accession>A0A9N9FHU8</accession>
<dbReference type="OrthoDB" id="6718656at2759"/>